<evidence type="ECO:0000313" key="2">
    <source>
        <dbReference type="EMBL" id="MCX5617618.1"/>
    </source>
</evidence>
<evidence type="ECO:0000313" key="3">
    <source>
        <dbReference type="Proteomes" id="UP001165576"/>
    </source>
</evidence>
<organism evidence="2 3">
    <name type="scientific">Bombella pluederhausensis</name>
    <dbReference type="NCBI Taxonomy" id="2967336"/>
    <lineage>
        <taxon>Bacteria</taxon>
        <taxon>Pseudomonadati</taxon>
        <taxon>Pseudomonadota</taxon>
        <taxon>Alphaproteobacteria</taxon>
        <taxon>Acetobacterales</taxon>
        <taxon>Acetobacteraceae</taxon>
        <taxon>Bombella</taxon>
    </lineage>
</organism>
<evidence type="ECO:0000256" key="1">
    <source>
        <dbReference type="SAM" id="SignalP"/>
    </source>
</evidence>
<proteinExistence type="predicted"/>
<dbReference type="EMBL" id="JANIDY010000001">
    <property type="protein sequence ID" value="MCX5617618.1"/>
    <property type="molecule type" value="Genomic_DNA"/>
</dbReference>
<dbReference type="Proteomes" id="UP001165576">
    <property type="component" value="Unassembled WGS sequence"/>
</dbReference>
<feature type="signal peptide" evidence="1">
    <location>
        <begin position="1"/>
        <end position="19"/>
    </location>
</feature>
<keyword evidence="1" id="KW-0732">Signal</keyword>
<comment type="caution">
    <text evidence="2">The sequence shown here is derived from an EMBL/GenBank/DDBJ whole genome shotgun (WGS) entry which is preliminary data.</text>
</comment>
<dbReference type="RefSeq" id="WP_266116091.1">
    <property type="nucleotide sequence ID" value="NZ_JANIDY010000001.1"/>
</dbReference>
<keyword evidence="3" id="KW-1185">Reference proteome</keyword>
<name>A0ABT3WFI5_9PROT</name>
<accession>A0ABT3WFI5</accession>
<gene>
    <name evidence="2" type="ORF">NQF86_02885</name>
</gene>
<reference evidence="2" key="1">
    <citation type="submission" date="2022-07" db="EMBL/GenBank/DDBJ databases">
        <title>Bombella genomes.</title>
        <authorList>
            <person name="Harer L."/>
            <person name="Styblova S."/>
            <person name="Ehrmann M."/>
        </authorList>
    </citation>
    <scope>NUCLEOTIDE SEQUENCE</scope>
    <source>
        <strain evidence="2">TMW 2.2543</strain>
    </source>
</reference>
<feature type="chain" id="PRO_5045092654" evidence="1">
    <location>
        <begin position="20"/>
        <end position="72"/>
    </location>
</feature>
<protein>
    <submittedName>
        <fullName evidence="2">Uncharacterized protein</fullName>
    </submittedName>
</protein>
<sequence>MKRSVFTIAILVILSHAHAQDVPFDERTDDYYKSRNAAQFESILSDWGALLTILRLPLKQLIFIHLLHVDVS</sequence>